<proteinExistence type="predicted"/>
<protein>
    <submittedName>
        <fullName evidence="2">Uncharacterized protein</fullName>
    </submittedName>
</protein>
<gene>
    <name evidence="2" type="ORF">ESP51_02905</name>
</gene>
<accession>A0A4Q2L3M1</accession>
<dbReference type="EMBL" id="SDPN01000003">
    <property type="protein sequence ID" value="RXZ72764.1"/>
    <property type="molecule type" value="Genomic_DNA"/>
</dbReference>
<sequence length="262" mass="27980">MTEPDTDTTAEPSVDGAALTAVSPAVSAAGDSVVPLASDPVGPAGAQQATKIEPNAKKERRWLKNMGLWASGVASAVLAGVLIVTFQFFLEQSAEEVVEPPTAERLGCESGSPNQADGEQYLTIQLSQPDEDCWQTALEGVNPGDEFDVLVWWRNWTGRQVDDTTIRAYLDDGLEFVPGTATWHNTKYPDGLPVEGDLLETGINVGSYLNGANAYILFTARMSETFNMPCGFAVTTVAAQLPTLPAPQNEWTTAGLVTNARC</sequence>
<keyword evidence="1" id="KW-0472">Membrane</keyword>
<keyword evidence="3" id="KW-1185">Reference proteome</keyword>
<organism evidence="2 3">
    <name type="scientific">Agromyces albus</name>
    <dbReference type="NCBI Taxonomy" id="205332"/>
    <lineage>
        <taxon>Bacteria</taxon>
        <taxon>Bacillati</taxon>
        <taxon>Actinomycetota</taxon>
        <taxon>Actinomycetes</taxon>
        <taxon>Micrococcales</taxon>
        <taxon>Microbacteriaceae</taxon>
        <taxon>Agromyces</taxon>
    </lineage>
</organism>
<keyword evidence="1" id="KW-1133">Transmembrane helix</keyword>
<feature type="transmembrane region" description="Helical" evidence="1">
    <location>
        <begin position="67"/>
        <end position="90"/>
    </location>
</feature>
<reference evidence="2 3" key="1">
    <citation type="submission" date="2019-01" db="EMBL/GenBank/DDBJ databases">
        <title>Agromyces.</title>
        <authorList>
            <person name="Li J."/>
        </authorList>
    </citation>
    <scope>NUCLEOTIDE SEQUENCE [LARGE SCALE GENOMIC DNA]</scope>
    <source>
        <strain evidence="2 3">DSM 15934</strain>
    </source>
</reference>
<dbReference type="Proteomes" id="UP000293865">
    <property type="component" value="Unassembled WGS sequence"/>
</dbReference>
<comment type="caution">
    <text evidence="2">The sequence shown here is derived from an EMBL/GenBank/DDBJ whole genome shotgun (WGS) entry which is preliminary data.</text>
</comment>
<evidence type="ECO:0000313" key="2">
    <source>
        <dbReference type="EMBL" id="RXZ72764.1"/>
    </source>
</evidence>
<dbReference type="RefSeq" id="WP_129519386.1">
    <property type="nucleotide sequence ID" value="NZ_SDPN01000003.1"/>
</dbReference>
<dbReference type="AlphaFoldDB" id="A0A4Q2L3M1"/>
<keyword evidence="1" id="KW-0812">Transmembrane</keyword>
<name>A0A4Q2L3M1_9MICO</name>
<evidence type="ECO:0000313" key="3">
    <source>
        <dbReference type="Proteomes" id="UP000293865"/>
    </source>
</evidence>
<evidence type="ECO:0000256" key="1">
    <source>
        <dbReference type="SAM" id="Phobius"/>
    </source>
</evidence>
<dbReference type="OrthoDB" id="9778330at2"/>